<dbReference type="InterPro" id="IPR015882">
    <property type="entry name" value="HEX_bac_N"/>
</dbReference>
<dbReference type="Pfam" id="PF00728">
    <property type="entry name" value="Glyco_hydro_20"/>
    <property type="match status" value="1"/>
</dbReference>
<evidence type="ECO:0000313" key="7">
    <source>
        <dbReference type="EMBL" id="ABU25235.2"/>
    </source>
</evidence>
<dbReference type="PRINTS" id="PR00738">
    <property type="entry name" value="GLHYDRLASE20"/>
</dbReference>
<evidence type="ECO:0000256" key="1">
    <source>
        <dbReference type="ARBA" id="ARBA00006285"/>
    </source>
</evidence>
<proteinExistence type="inferred from homology"/>
<dbReference type="PANTHER" id="PTHR43678">
    <property type="entry name" value="PUTATIVE (AFU_ORTHOLOGUE AFUA_2G00640)-RELATED"/>
    <property type="match status" value="1"/>
</dbReference>
<evidence type="ECO:0000259" key="6">
    <source>
        <dbReference type="PROSITE" id="PS50022"/>
    </source>
</evidence>
<feature type="non-terminal residue" evidence="7">
    <location>
        <position position="1046"/>
    </location>
</feature>
<evidence type="ECO:0000256" key="3">
    <source>
        <dbReference type="ARBA" id="ARBA00023295"/>
    </source>
</evidence>
<dbReference type="EC" id="3.2.1.52" evidence="7"/>
<dbReference type="Pfam" id="PF02838">
    <property type="entry name" value="Glyco_hydro_20b"/>
    <property type="match status" value="1"/>
</dbReference>
<dbReference type="GO" id="GO:0004563">
    <property type="term" value="F:beta-N-acetylhexosaminidase activity"/>
    <property type="evidence" value="ECO:0007669"/>
    <property type="project" value="UniProtKB-EC"/>
</dbReference>
<organism evidence="7">
    <name type="scientific">Mycoplasmopsis alligatoris</name>
    <dbReference type="NCBI Taxonomy" id="47687"/>
    <lineage>
        <taxon>Bacteria</taxon>
        <taxon>Bacillati</taxon>
        <taxon>Mycoplasmatota</taxon>
        <taxon>Mycoplasmoidales</taxon>
        <taxon>Metamycoplasmataceae</taxon>
        <taxon>Mycoplasmopsis</taxon>
    </lineage>
</organism>
<feature type="domain" description="F5/8 type C" evidence="6">
    <location>
        <begin position="73"/>
        <end position="222"/>
    </location>
</feature>
<dbReference type="InterPro" id="IPR013320">
    <property type="entry name" value="ConA-like_dom_sf"/>
</dbReference>
<dbReference type="PANTHER" id="PTHR43678:SF1">
    <property type="entry name" value="BETA-N-ACETYLHEXOSAMINIDASE"/>
    <property type="match status" value="1"/>
</dbReference>
<comment type="similarity">
    <text evidence="1">Belongs to the glycosyl hydrolase 20 family.</text>
</comment>
<protein>
    <submittedName>
        <fullName evidence="7">Putative beta-N-acetylhexosaminidase</fullName>
        <ecNumber evidence="7">3.2.1.52</ecNumber>
    </submittedName>
</protein>
<dbReference type="AlphaFoldDB" id="A7UN07"/>
<accession>A7UN07</accession>
<dbReference type="Gene3D" id="3.30.379.10">
    <property type="entry name" value="Chitobiase/beta-hexosaminidase domain 2-like"/>
    <property type="match status" value="1"/>
</dbReference>
<feature type="active site" description="Proton donor" evidence="4">
    <location>
        <position position="639"/>
    </location>
</feature>
<evidence type="ECO:0000256" key="5">
    <source>
        <dbReference type="SAM" id="SignalP"/>
    </source>
</evidence>
<dbReference type="SUPFAM" id="SSF49899">
    <property type="entry name" value="Concanavalin A-like lectins/glucanases"/>
    <property type="match status" value="1"/>
</dbReference>
<sequence>MKKNKLLIGVGILLSTTSLLAVACNTNVKNVDANEEPKNDEKSNEKDINKVKLADPKEVNPVLDLPNKEMVKKTDKSLNLLLNKKVEVDSFEDKTTFTGENAVDGDLTTRWATNKALPDKGSHWLIVDLEKRSTIASLRILFERDNIKHIKVYASNDKNNFGDAIYEYKVGVNNQAAKSEFIQNFKNPVKNVSFVKLEILDWDGGSLKWENTGLIEFSAYETEVEITPIEKLKELFTAWEPVILNDKIKMPDMPKGYVANFDADYEQVVDKSGNIVKPLVDKNIKYSVNILDPDGNEYLVKTKADTIKIDGINKTSTGNKKPVVGTEIQEWYSTSNDKLALNNELKVQIKGTDPRLEKLKAELISDYQQLFNKKLTFVTEDVTDGNVVIDLTNKDLKGFDKETYTMAIDKKVEIKATDTIGAFWATRTLFQMLKTDSDAKLVKGLMKDYPKFKIRGFHFDVGRKAVSIETIKNVIREMSWYKMNQLELHLTDNFIWLEDHVATAGSQEGLEKSFEAYSGWRLTSNMKNKDGKTVTSEDFHYTHEQFTELMNFAKDFGVEIVPELGFPAHALAVTKVFRQYALMKYDPRPGMGKRPLTDHLDISKPETVQFVKDFLEDYIGKNKIFSADKGITVHIGADEFLDNPDAFWEFSKVMFQHFKDKGIQVRIWGSFSWIKSAKVKLPKDLVKFVEMNIWSTDWAKPKDMFDMGFKLINTIDQPGYMVPDGEGKTGVYKDFLDINNIYKSYEANNIRGTKLPEGSDRMLGAMYAIWGDRLLDVRDTGVNEVDLWQRFKHALPFFGVRVWGDGNDGLDLDFDKFKAIVDKLGIAPSNNIFKTVSLPEGKKQLFKYDFSGENNSKLDDKVNSNKSITNLNNAELKTIDNNGALELKGGNSSAKLPIGVLGFNNKIKFKVKRTKTNQPEEILFSAKSEYGDFAIKAKQKNSEKFGFSRELKDYTFDYVLPENQWVTIELVSELDTNKLVGVTKLFVNGELKDSKPVGVNGSKKLDGSLHTFSNSSTLFMPLEMIGNKTNAFKGYISLLEYVEKTK</sequence>
<dbReference type="SUPFAM" id="SSF51445">
    <property type="entry name" value="(Trans)glycosidases"/>
    <property type="match status" value="1"/>
</dbReference>
<evidence type="ECO:0000256" key="2">
    <source>
        <dbReference type="ARBA" id="ARBA00022801"/>
    </source>
</evidence>
<dbReference type="SUPFAM" id="SSF49785">
    <property type="entry name" value="Galactose-binding domain-like"/>
    <property type="match status" value="1"/>
</dbReference>
<feature type="chain" id="PRO_5002714476" evidence="5">
    <location>
        <begin position="24"/>
        <end position="1046"/>
    </location>
</feature>
<dbReference type="InterPro" id="IPR000421">
    <property type="entry name" value="FA58C"/>
</dbReference>
<dbReference type="PROSITE" id="PS50022">
    <property type="entry name" value="FA58C_3"/>
    <property type="match status" value="1"/>
</dbReference>
<feature type="signal peptide" evidence="5">
    <location>
        <begin position="1"/>
        <end position="23"/>
    </location>
</feature>
<dbReference type="GO" id="GO:0005975">
    <property type="term" value="P:carbohydrate metabolic process"/>
    <property type="evidence" value="ECO:0007669"/>
    <property type="project" value="InterPro"/>
</dbReference>
<dbReference type="Gene3D" id="3.20.20.80">
    <property type="entry name" value="Glycosidases"/>
    <property type="match status" value="1"/>
</dbReference>
<dbReference type="EMBL" id="EU088116">
    <property type="protein sequence ID" value="ABU25235.2"/>
    <property type="molecule type" value="Genomic_DNA"/>
</dbReference>
<dbReference type="Pfam" id="PF00754">
    <property type="entry name" value="F5_F8_type_C"/>
    <property type="match status" value="1"/>
</dbReference>
<dbReference type="InterPro" id="IPR029018">
    <property type="entry name" value="Hex-like_dom2"/>
</dbReference>
<dbReference type="Gene3D" id="2.60.120.200">
    <property type="match status" value="1"/>
</dbReference>
<dbReference type="InterPro" id="IPR025705">
    <property type="entry name" value="Beta_hexosaminidase_sua/sub"/>
</dbReference>
<dbReference type="InterPro" id="IPR015883">
    <property type="entry name" value="Glyco_hydro_20_cat"/>
</dbReference>
<keyword evidence="5" id="KW-0732">Signal</keyword>
<dbReference type="Gene3D" id="2.60.120.260">
    <property type="entry name" value="Galactose-binding domain-like"/>
    <property type="match status" value="1"/>
</dbReference>
<keyword evidence="2 7" id="KW-0378">Hydrolase</keyword>
<dbReference type="InterPro" id="IPR017853">
    <property type="entry name" value="GH"/>
</dbReference>
<reference evidence="7" key="1">
    <citation type="submission" date="2008-12" db="EMBL/GenBank/DDBJ databases">
        <title>Annotation of the Mycoplasma alligatoris genome.</title>
        <authorList>
            <person name="Brown D.R."/>
            <person name="May M.A."/>
            <person name="Glass J.I."/>
        </authorList>
    </citation>
    <scope>NUCLEOTIDE SEQUENCE</scope>
    <source>
        <strain evidence="7">A21JP2T</strain>
    </source>
</reference>
<evidence type="ECO:0000256" key="4">
    <source>
        <dbReference type="PIRSR" id="PIRSR625705-1"/>
    </source>
</evidence>
<dbReference type="CAZy" id="GH20">
    <property type="family name" value="Glycoside Hydrolase Family 20"/>
</dbReference>
<dbReference type="SUPFAM" id="SSF55545">
    <property type="entry name" value="beta-N-acetylhexosaminidase-like domain"/>
    <property type="match status" value="1"/>
</dbReference>
<dbReference type="InterPro" id="IPR052764">
    <property type="entry name" value="GH20_Enzymes"/>
</dbReference>
<dbReference type="CDD" id="cd06564">
    <property type="entry name" value="GH20_DspB_LnbB-like"/>
    <property type="match status" value="1"/>
</dbReference>
<dbReference type="InterPro" id="IPR008979">
    <property type="entry name" value="Galactose-bd-like_sf"/>
</dbReference>
<name>A7UN07_9BACT</name>
<keyword evidence="3 7" id="KW-0326">Glycosidase</keyword>
<dbReference type="PROSITE" id="PS51257">
    <property type="entry name" value="PROKAR_LIPOPROTEIN"/>
    <property type="match status" value="1"/>
</dbReference>